<evidence type="ECO:0000256" key="5">
    <source>
        <dbReference type="ARBA" id="ARBA00022842"/>
    </source>
</evidence>
<dbReference type="Gene3D" id="3.90.79.10">
    <property type="entry name" value="Nucleoside Triphosphate Pyrophosphohydrolase"/>
    <property type="match status" value="1"/>
</dbReference>
<keyword evidence="5" id="KW-0460">Magnesium</keyword>
<dbReference type="EMBL" id="BMZN01000004">
    <property type="protein sequence ID" value="GHC53134.1"/>
    <property type="molecule type" value="Genomic_DNA"/>
</dbReference>
<keyword evidence="9" id="KW-1185">Reference proteome</keyword>
<dbReference type="PROSITE" id="PS51462">
    <property type="entry name" value="NUDIX"/>
    <property type="match status" value="1"/>
</dbReference>
<dbReference type="GO" id="GO:0016818">
    <property type="term" value="F:hydrolase activity, acting on acid anhydrides, in phosphorus-containing anhydrides"/>
    <property type="evidence" value="ECO:0007669"/>
    <property type="project" value="TreeGrafter"/>
</dbReference>
<evidence type="ECO:0000259" key="7">
    <source>
        <dbReference type="PROSITE" id="PS51462"/>
    </source>
</evidence>
<accession>A0A8H9M158</accession>
<evidence type="ECO:0000256" key="3">
    <source>
        <dbReference type="ARBA" id="ARBA00022723"/>
    </source>
</evidence>
<name>A0A8H9M158_9BURK</name>
<dbReference type="PANTHER" id="PTHR43758:SF8">
    <property type="entry name" value="8-OXO-DGTP DIPHOSPHATASE YTKD-RELATED"/>
    <property type="match status" value="1"/>
</dbReference>
<dbReference type="SUPFAM" id="SSF55811">
    <property type="entry name" value="Nudix"/>
    <property type="match status" value="1"/>
</dbReference>
<keyword evidence="4 6" id="KW-0378">Hydrolase</keyword>
<dbReference type="InterPro" id="IPR000086">
    <property type="entry name" value="NUDIX_hydrolase_dom"/>
</dbReference>
<sequence>MDEIIRVGCGAVIMQNGQILLLQRVRAPEAGHWGIPGGKVDWMETLEQAVKREIAEEVGLHLDKLELLVNVDQIDADRAEHWVAPVYLVKSFTGQPVIQEPEKHSDMNWFDLDTLPQPLTLATQVAVATIQGIKT</sequence>
<comment type="similarity">
    <text evidence="2 6">Belongs to the Nudix hydrolase family.</text>
</comment>
<proteinExistence type="inferred from homology"/>
<reference evidence="9" key="1">
    <citation type="journal article" date="2019" name="Int. J. Syst. Evol. Microbiol.">
        <title>The Global Catalogue of Microorganisms (GCM) 10K type strain sequencing project: providing services to taxonomists for standard genome sequencing and annotation.</title>
        <authorList>
            <consortium name="The Broad Institute Genomics Platform"/>
            <consortium name="The Broad Institute Genome Sequencing Center for Infectious Disease"/>
            <person name="Wu L."/>
            <person name="Ma J."/>
        </authorList>
    </citation>
    <scope>NUCLEOTIDE SEQUENCE [LARGE SCALE GENOMIC DNA]</scope>
    <source>
        <strain evidence="9">KCTC 42083</strain>
    </source>
</reference>
<dbReference type="Proteomes" id="UP000608923">
    <property type="component" value="Unassembled WGS sequence"/>
</dbReference>
<dbReference type="AlphaFoldDB" id="A0A8H9M158"/>
<dbReference type="GO" id="GO:0046872">
    <property type="term" value="F:metal ion binding"/>
    <property type="evidence" value="ECO:0007669"/>
    <property type="project" value="UniProtKB-KW"/>
</dbReference>
<evidence type="ECO:0000313" key="8">
    <source>
        <dbReference type="EMBL" id="GHC53134.1"/>
    </source>
</evidence>
<dbReference type="PANTHER" id="PTHR43758">
    <property type="entry name" value="7,8-DIHYDRO-8-OXOGUANINE TRIPHOSPHATASE"/>
    <property type="match status" value="1"/>
</dbReference>
<evidence type="ECO:0000256" key="6">
    <source>
        <dbReference type="RuleBase" id="RU003476"/>
    </source>
</evidence>
<dbReference type="RefSeq" id="WP_189393059.1">
    <property type="nucleotide sequence ID" value="NZ_BMZN01000004.1"/>
</dbReference>
<dbReference type="InterPro" id="IPR020084">
    <property type="entry name" value="NUDIX_hydrolase_CS"/>
</dbReference>
<dbReference type="CDD" id="cd04679">
    <property type="entry name" value="NUDIX_MutT_Nudt1"/>
    <property type="match status" value="1"/>
</dbReference>
<organism evidence="8 9">
    <name type="scientific">Alcaligenes pakistanensis</name>
    <dbReference type="NCBI Taxonomy" id="1482717"/>
    <lineage>
        <taxon>Bacteria</taxon>
        <taxon>Pseudomonadati</taxon>
        <taxon>Pseudomonadota</taxon>
        <taxon>Betaproteobacteria</taxon>
        <taxon>Burkholderiales</taxon>
        <taxon>Alcaligenaceae</taxon>
        <taxon>Alcaligenes</taxon>
    </lineage>
</organism>
<dbReference type="InterPro" id="IPR020476">
    <property type="entry name" value="Nudix_hydrolase"/>
</dbReference>
<keyword evidence="3" id="KW-0479">Metal-binding</keyword>
<dbReference type="Pfam" id="PF00293">
    <property type="entry name" value="NUDIX"/>
    <property type="match status" value="1"/>
</dbReference>
<gene>
    <name evidence="8" type="ORF">GCM10010096_26690</name>
</gene>
<evidence type="ECO:0000256" key="2">
    <source>
        <dbReference type="ARBA" id="ARBA00005582"/>
    </source>
</evidence>
<comment type="caution">
    <text evidence="8">The sequence shown here is derived from an EMBL/GenBank/DDBJ whole genome shotgun (WGS) entry which is preliminary data.</text>
</comment>
<evidence type="ECO:0000313" key="9">
    <source>
        <dbReference type="Proteomes" id="UP000608923"/>
    </source>
</evidence>
<evidence type="ECO:0000256" key="4">
    <source>
        <dbReference type="ARBA" id="ARBA00022801"/>
    </source>
</evidence>
<evidence type="ECO:0000256" key="1">
    <source>
        <dbReference type="ARBA" id="ARBA00001946"/>
    </source>
</evidence>
<dbReference type="GO" id="GO:0005737">
    <property type="term" value="C:cytoplasm"/>
    <property type="evidence" value="ECO:0007669"/>
    <property type="project" value="TreeGrafter"/>
</dbReference>
<protein>
    <submittedName>
        <fullName evidence="8">DNA mismatch repair protein MutT</fullName>
    </submittedName>
</protein>
<comment type="cofactor">
    <cofactor evidence="1">
        <name>Mg(2+)</name>
        <dbReference type="ChEBI" id="CHEBI:18420"/>
    </cofactor>
</comment>
<feature type="domain" description="Nudix hydrolase" evidence="7">
    <location>
        <begin position="4"/>
        <end position="133"/>
    </location>
</feature>
<dbReference type="PRINTS" id="PR00502">
    <property type="entry name" value="NUDIXFAMILY"/>
</dbReference>
<dbReference type="PROSITE" id="PS00893">
    <property type="entry name" value="NUDIX_BOX"/>
    <property type="match status" value="1"/>
</dbReference>
<dbReference type="InterPro" id="IPR015797">
    <property type="entry name" value="NUDIX_hydrolase-like_dom_sf"/>
</dbReference>